<accession>A0A0E9WKH2</accession>
<protein>
    <submittedName>
        <fullName evidence="2">Uncharacterized protein</fullName>
    </submittedName>
</protein>
<keyword evidence="1" id="KW-0472">Membrane</keyword>
<sequence>MWSGCLEYAGHYILSHTAHLPFSHFHPWLLRIFYCVLGFELWSWFFLIFKETSCGSILSFFDSFLLGL</sequence>
<proteinExistence type="predicted"/>
<dbReference type="AlphaFoldDB" id="A0A0E9WKH2"/>
<dbReference type="EMBL" id="GBXM01017730">
    <property type="protein sequence ID" value="JAH90847.1"/>
    <property type="molecule type" value="Transcribed_RNA"/>
</dbReference>
<keyword evidence="1" id="KW-0812">Transmembrane</keyword>
<evidence type="ECO:0000313" key="2">
    <source>
        <dbReference type="EMBL" id="JAH90847.1"/>
    </source>
</evidence>
<feature type="transmembrane region" description="Helical" evidence="1">
    <location>
        <begin position="28"/>
        <end position="49"/>
    </location>
</feature>
<name>A0A0E9WKH2_ANGAN</name>
<keyword evidence="1" id="KW-1133">Transmembrane helix</keyword>
<reference evidence="2" key="2">
    <citation type="journal article" date="2015" name="Fish Shellfish Immunol.">
        <title>Early steps in the European eel (Anguilla anguilla)-Vibrio vulnificus interaction in the gills: Role of the RtxA13 toxin.</title>
        <authorList>
            <person name="Callol A."/>
            <person name="Pajuelo D."/>
            <person name="Ebbesson L."/>
            <person name="Teles M."/>
            <person name="MacKenzie S."/>
            <person name="Amaro C."/>
        </authorList>
    </citation>
    <scope>NUCLEOTIDE SEQUENCE</scope>
</reference>
<evidence type="ECO:0000256" key="1">
    <source>
        <dbReference type="SAM" id="Phobius"/>
    </source>
</evidence>
<organism evidence="2">
    <name type="scientific">Anguilla anguilla</name>
    <name type="common">European freshwater eel</name>
    <name type="synonym">Muraena anguilla</name>
    <dbReference type="NCBI Taxonomy" id="7936"/>
    <lineage>
        <taxon>Eukaryota</taxon>
        <taxon>Metazoa</taxon>
        <taxon>Chordata</taxon>
        <taxon>Craniata</taxon>
        <taxon>Vertebrata</taxon>
        <taxon>Euteleostomi</taxon>
        <taxon>Actinopterygii</taxon>
        <taxon>Neopterygii</taxon>
        <taxon>Teleostei</taxon>
        <taxon>Anguilliformes</taxon>
        <taxon>Anguillidae</taxon>
        <taxon>Anguilla</taxon>
    </lineage>
</organism>
<reference evidence="2" key="1">
    <citation type="submission" date="2014-11" db="EMBL/GenBank/DDBJ databases">
        <authorList>
            <person name="Amaro Gonzalez C."/>
        </authorList>
    </citation>
    <scope>NUCLEOTIDE SEQUENCE</scope>
</reference>